<name>X0UHJ9_9ZZZZ</name>
<proteinExistence type="predicted"/>
<feature type="non-terminal residue" evidence="1">
    <location>
        <position position="211"/>
    </location>
</feature>
<evidence type="ECO:0000313" key="1">
    <source>
        <dbReference type="EMBL" id="GAG05239.1"/>
    </source>
</evidence>
<dbReference type="AlphaFoldDB" id="X0UHJ9"/>
<reference evidence="1" key="1">
    <citation type="journal article" date="2014" name="Front. Microbiol.">
        <title>High frequency of phylogenetically diverse reductive dehalogenase-homologous genes in deep subseafloor sedimentary metagenomes.</title>
        <authorList>
            <person name="Kawai M."/>
            <person name="Futagami T."/>
            <person name="Toyoda A."/>
            <person name="Takaki Y."/>
            <person name="Nishi S."/>
            <person name="Hori S."/>
            <person name="Arai W."/>
            <person name="Tsubouchi T."/>
            <person name="Morono Y."/>
            <person name="Uchiyama I."/>
            <person name="Ito T."/>
            <person name="Fujiyama A."/>
            <person name="Inagaki F."/>
            <person name="Takami H."/>
        </authorList>
    </citation>
    <scope>NUCLEOTIDE SEQUENCE</scope>
    <source>
        <strain evidence="1">Expedition CK06-06</strain>
    </source>
</reference>
<sequence length="211" mass="24243">MKAKLQPLYFKSGMDDEFKSHLDMIREFLKDEACIIEPLELGKPIKDVDAIIFPQLIGDAFKQVNLLKKIKVPFLVTTSDFGAVNVWDWEIVTFLKAEGLKVFAPYNLDLTKKICKSLALKREMKKTKFLVFQDNPGVGMQAEIFRRFYWWEERCEKSIKEKFGISIVKKSFKELSEKAKKISDSLAAEVANHKKIPKEGVSDNALLGAYK</sequence>
<protein>
    <submittedName>
        <fullName evidence="1">Uncharacterized protein</fullName>
    </submittedName>
</protein>
<comment type="caution">
    <text evidence="1">The sequence shown here is derived from an EMBL/GenBank/DDBJ whole genome shotgun (WGS) entry which is preliminary data.</text>
</comment>
<dbReference type="EMBL" id="BARS01029501">
    <property type="protein sequence ID" value="GAG05239.1"/>
    <property type="molecule type" value="Genomic_DNA"/>
</dbReference>
<organism evidence="1">
    <name type="scientific">marine sediment metagenome</name>
    <dbReference type="NCBI Taxonomy" id="412755"/>
    <lineage>
        <taxon>unclassified sequences</taxon>
        <taxon>metagenomes</taxon>
        <taxon>ecological metagenomes</taxon>
    </lineage>
</organism>
<gene>
    <name evidence="1" type="ORF">S01H1_46102</name>
</gene>
<accession>X0UHJ9</accession>